<feature type="compositionally biased region" description="Polar residues" evidence="4">
    <location>
        <begin position="38"/>
        <end position="54"/>
    </location>
</feature>
<proteinExistence type="inferred from homology"/>
<dbReference type="OrthoDB" id="2501249at2759"/>
<dbReference type="GO" id="GO:0070124">
    <property type="term" value="P:mitochondrial translational initiation"/>
    <property type="evidence" value="ECO:0007669"/>
    <property type="project" value="TreeGrafter"/>
</dbReference>
<evidence type="ECO:0000256" key="2">
    <source>
        <dbReference type="ARBA" id="ARBA00022980"/>
    </source>
</evidence>
<accession>A0A6A6HXK5</accession>
<protein>
    <recommendedName>
        <fullName evidence="7">Ribosomal protein S21</fullName>
    </recommendedName>
</protein>
<dbReference type="GeneID" id="54589268"/>
<keyword evidence="3" id="KW-0687">Ribonucleoprotein</keyword>
<organism evidence="5 6">
    <name type="scientific">Trematosphaeria pertusa</name>
    <dbReference type="NCBI Taxonomy" id="390896"/>
    <lineage>
        <taxon>Eukaryota</taxon>
        <taxon>Fungi</taxon>
        <taxon>Dikarya</taxon>
        <taxon>Ascomycota</taxon>
        <taxon>Pezizomycotina</taxon>
        <taxon>Dothideomycetes</taxon>
        <taxon>Pleosporomycetidae</taxon>
        <taxon>Pleosporales</taxon>
        <taxon>Massarineae</taxon>
        <taxon>Trematosphaeriaceae</taxon>
        <taxon>Trematosphaeria</taxon>
    </lineage>
</organism>
<feature type="compositionally biased region" description="Low complexity" evidence="4">
    <location>
        <begin position="20"/>
        <end position="29"/>
    </location>
</feature>
<name>A0A6A6HXK5_9PLEO</name>
<evidence type="ECO:0000313" key="6">
    <source>
        <dbReference type="Proteomes" id="UP000800094"/>
    </source>
</evidence>
<reference evidence="5" key="1">
    <citation type="journal article" date="2020" name="Stud. Mycol.">
        <title>101 Dothideomycetes genomes: a test case for predicting lifestyles and emergence of pathogens.</title>
        <authorList>
            <person name="Haridas S."/>
            <person name="Albert R."/>
            <person name="Binder M."/>
            <person name="Bloem J."/>
            <person name="Labutti K."/>
            <person name="Salamov A."/>
            <person name="Andreopoulos B."/>
            <person name="Baker S."/>
            <person name="Barry K."/>
            <person name="Bills G."/>
            <person name="Bluhm B."/>
            <person name="Cannon C."/>
            <person name="Castanera R."/>
            <person name="Culley D."/>
            <person name="Daum C."/>
            <person name="Ezra D."/>
            <person name="Gonzalez J."/>
            <person name="Henrissat B."/>
            <person name="Kuo A."/>
            <person name="Liang C."/>
            <person name="Lipzen A."/>
            <person name="Lutzoni F."/>
            <person name="Magnuson J."/>
            <person name="Mondo S."/>
            <person name="Nolan M."/>
            <person name="Ohm R."/>
            <person name="Pangilinan J."/>
            <person name="Park H.-J."/>
            <person name="Ramirez L."/>
            <person name="Alfaro M."/>
            <person name="Sun H."/>
            <person name="Tritt A."/>
            <person name="Yoshinaga Y."/>
            <person name="Zwiers L.-H."/>
            <person name="Turgeon B."/>
            <person name="Goodwin S."/>
            <person name="Spatafora J."/>
            <person name="Crous P."/>
            <person name="Grigoriev I."/>
        </authorList>
    </citation>
    <scope>NUCLEOTIDE SEQUENCE</scope>
    <source>
        <strain evidence="5">CBS 122368</strain>
    </source>
</reference>
<dbReference type="GO" id="GO:0003735">
    <property type="term" value="F:structural constituent of ribosome"/>
    <property type="evidence" value="ECO:0007669"/>
    <property type="project" value="InterPro"/>
</dbReference>
<feature type="compositionally biased region" description="Basic and acidic residues" evidence="4">
    <location>
        <begin position="55"/>
        <end position="67"/>
    </location>
</feature>
<evidence type="ECO:0000256" key="3">
    <source>
        <dbReference type="ARBA" id="ARBA00023274"/>
    </source>
</evidence>
<dbReference type="Proteomes" id="UP000800094">
    <property type="component" value="Unassembled WGS sequence"/>
</dbReference>
<dbReference type="PANTHER" id="PTHR41237">
    <property type="entry name" value="37S RIBOSOMAL PROTEIN MRP21, MITOCHONDRIAL"/>
    <property type="match status" value="1"/>
</dbReference>
<dbReference type="InterPro" id="IPR001911">
    <property type="entry name" value="Ribosomal_bS21"/>
</dbReference>
<dbReference type="PANTHER" id="PTHR41237:SF1">
    <property type="entry name" value="SMALL RIBOSOMAL SUBUNIT PROTEIN BS21M"/>
    <property type="match status" value="1"/>
</dbReference>
<dbReference type="GO" id="GO:0005763">
    <property type="term" value="C:mitochondrial small ribosomal subunit"/>
    <property type="evidence" value="ECO:0007669"/>
    <property type="project" value="TreeGrafter"/>
</dbReference>
<dbReference type="AlphaFoldDB" id="A0A6A6HXK5"/>
<evidence type="ECO:0000256" key="4">
    <source>
        <dbReference type="SAM" id="MobiDB-lite"/>
    </source>
</evidence>
<keyword evidence="2" id="KW-0689">Ribosomal protein</keyword>
<feature type="region of interest" description="Disordered" evidence="4">
    <location>
        <begin position="85"/>
        <end position="168"/>
    </location>
</feature>
<comment type="similarity">
    <text evidence="1">Belongs to the bacterial ribosomal protein bS21 family.</text>
</comment>
<dbReference type="RefSeq" id="XP_033677949.1">
    <property type="nucleotide sequence ID" value="XM_033835938.1"/>
</dbReference>
<keyword evidence="6" id="KW-1185">Reference proteome</keyword>
<feature type="region of interest" description="Disordered" evidence="4">
    <location>
        <begin position="20"/>
        <end position="72"/>
    </location>
</feature>
<sequence length="245" mass="27287">MGSRSIGELLLRPSSISRISFSPCTSSSTRALVPSWGTRRTLTTSPPRHAAQSQPKEESLHESHPKTASDQQTSEAIDGLFRGVSSNRAAPSHPPRRTSPSSADELSAARAQQAFGEGWSRKRGNIHLRTPLSIDEMNMPDLESEKDLPPSTLPKPDTPFPRLNPSYGRSVELAPDKGRDLVRGIGILGSLMARNKVKADAMKQRFHERPGLKRKRLKSQRWRARFKIGFRHVTARVSELTRKGW</sequence>
<evidence type="ECO:0000313" key="5">
    <source>
        <dbReference type="EMBL" id="KAF2242945.1"/>
    </source>
</evidence>
<dbReference type="Pfam" id="PF01165">
    <property type="entry name" value="Ribosomal_S21"/>
    <property type="match status" value="1"/>
</dbReference>
<evidence type="ECO:0008006" key="7">
    <source>
        <dbReference type="Google" id="ProtNLM"/>
    </source>
</evidence>
<evidence type="ECO:0000256" key="1">
    <source>
        <dbReference type="ARBA" id="ARBA00006640"/>
    </source>
</evidence>
<dbReference type="EMBL" id="ML987206">
    <property type="protein sequence ID" value="KAF2242945.1"/>
    <property type="molecule type" value="Genomic_DNA"/>
</dbReference>
<gene>
    <name evidence="5" type="ORF">BU26DRAFT_609665</name>
</gene>
<dbReference type="InterPro" id="IPR052837">
    <property type="entry name" value="Mitoribosomal_bS21"/>
</dbReference>